<dbReference type="InterPro" id="IPR053931">
    <property type="entry name" value="RapZ_C"/>
</dbReference>
<evidence type="ECO:0000313" key="2">
    <source>
        <dbReference type="EMBL" id="GAF85697.1"/>
    </source>
</evidence>
<proteinExistence type="predicted"/>
<dbReference type="AlphaFoldDB" id="X0TBY2"/>
<organism evidence="2">
    <name type="scientific">marine sediment metagenome</name>
    <dbReference type="NCBI Taxonomy" id="412755"/>
    <lineage>
        <taxon>unclassified sequences</taxon>
        <taxon>metagenomes</taxon>
        <taxon>ecological metagenomes</taxon>
    </lineage>
</organism>
<name>X0TBY2_9ZZZZ</name>
<evidence type="ECO:0000259" key="1">
    <source>
        <dbReference type="Pfam" id="PF22740"/>
    </source>
</evidence>
<gene>
    <name evidence="2" type="ORF">S01H1_02391</name>
</gene>
<reference evidence="2" key="1">
    <citation type="journal article" date="2014" name="Front. Microbiol.">
        <title>High frequency of phylogenetically diverse reductive dehalogenase-homologous genes in deep subseafloor sedimentary metagenomes.</title>
        <authorList>
            <person name="Kawai M."/>
            <person name="Futagami T."/>
            <person name="Toyoda A."/>
            <person name="Takaki Y."/>
            <person name="Nishi S."/>
            <person name="Hori S."/>
            <person name="Arai W."/>
            <person name="Tsubouchi T."/>
            <person name="Morono Y."/>
            <person name="Uchiyama I."/>
            <person name="Ito T."/>
            <person name="Fujiyama A."/>
            <person name="Inagaki F."/>
            <person name="Takami H."/>
        </authorList>
    </citation>
    <scope>NUCLEOTIDE SEQUENCE</scope>
    <source>
        <strain evidence="2">Expedition CK06-06</strain>
    </source>
</reference>
<comment type="caution">
    <text evidence="2">The sequence shown here is derived from an EMBL/GenBank/DDBJ whole genome shotgun (WGS) entry which is preliminary data.</text>
</comment>
<accession>X0TBY2</accession>
<dbReference type="EMBL" id="BARS01001144">
    <property type="protein sequence ID" value="GAF85697.1"/>
    <property type="molecule type" value="Genomic_DNA"/>
</dbReference>
<feature type="non-terminal residue" evidence="2">
    <location>
        <position position="1"/>
    </location>
</feature>
<protein>
    <recommendedName>
        <fullName evidence="1">RapZ C-terminal domain-containing protein</fullName>
    </recommendedName>
</protein>
<sequence>CTGGRHRSVVLIDNLANYLKGKEYKLFVKHRDMNKDEIKIKNDL</sequence>
<dbReference type="Pfam" id="PF22740">
    <property type="entry name" value="PapZ_C"/>
    <property type="match status" value="1"/>
</dbReference>
<feature type="domain" description="RapZ C-terminal" evidence="1">
    <location>
        <begin position="1"/>
        <end position="34"/>
    </location>
</feature>